<evidence type="ECO:0000256" key="8">
    <source>
        <dbReference type="ARBA" id="ARBA00023136"/>
    </source>
</evidence>
<evidence type="ECO:0000256" key="6">
    <source>
        <dbReference type="ARBA" id="ARBA00022927"/>
    </source>
</evidence>
<dbReference type="InterPro" id="IPR044588">
    <property type="entry name" value="EREX-like"/>
</dbReference>
<keyword evidence="8" id="KW-0472">Membrane</keyword>
<evidence type="ECO:0000256" key="1">
    <source>
        <dbReference type="ARBA" id="ARBA00004481"/>
    </source>
</evidence>
<accession>A0ABD1RMD5</accession>
<dbReference type="InterPro" id="IPR001683">
    <property type="entry name" value="PX_dom"/>
</dbReference>
<comment type="function">
    <text evidence="9">Acts as an effector of RABF2A and RABF2B. Involved in vacuolar transport of storage proteins. Regulates membrane trafficking to protein storage vacuoles (PSVs). Binds specifically to phosphatidylinositol 3-monophosphate (PtdIns3P).</text>
</comment>
<feature type="region of interest" description="Disordered" evidence="10">
    <location>
        <begin position="206"/>
        <end position="236"/>
    </location>
</feature>
<evidence type="ECO:0000256" key="4">
    <source>
        <dbReference type="ARBA" id="ARBA00022490"/>
    </source>
</evidence>
<dbReference type="EMBL" id="JBFOLJ010000012">
    <property type="protein sequence ID" value="KAL2489572.1"/>
    <property type="molecule type" value="Genomic_DNA"/>
</dbReference>
<evidence type="ECO:0000313" key="12">
    <source>
        <dbReference type="EMBL" id="KAL2489572.1"/>
    </source>
</evidence>
<evidence type="ECO:0000259" key="11">
    <source>
        <dbReference type="PROSITE" id="PS50195"/>
    </source>
</evidence>
<dbReference type="PANTHER" id="PTHR46856:SF1">
    <property type="entry name" value="PX DOMAIN-CONTAINING PROTEIN EREL1-RELATED"/>
    <property type="match status" value="1"/>
</dbReference>
<dbReference type="FunFam" id="3.30.1520.10:FF:000060">
    <property type="entry name" value="Phox (PX) domain-containing protein"/>
    <property type="match status" value="1"/>
</dbReference>
<dbReference type="Gene3D" id="3.30.1520.10">
    <property type="entry name" value="Phox-like domain"/>
    <property type="match status" value="1"/>
</dbReference>
<keyword evidence="3" id="KW-0813">Transport</keyword>
<dbReference type="GO" id="GO:0015031">
    <property type="term" value="P:protein transport"/>
    <property type="evidence" value="ECO:0007669"/>
    <property type="project" value="UniProtKB-KW"/>
</dbReference>
<dbReference type="PROSITE" id="PS50195">
    <property type="entry name" value="PX"/>
    <property type="match status" value="1"/>
</dbReference>
<dbReference type="InterPro" id="IPR036871">
    <property type="entry name" value="PX_dom_sf"/>
</dbReference>
<feature type="compositionally biased region" description="Polar residues" evidence="10">
    <location>
        <begin position="206"/>
        <end position="218"/>
    </location>
</feature>
<keyword evidence="7" id="KW-0175">Coiled coil</keyword>
<keyword evidence="5" id="KW-0967">Endosome</keyword>
<dbReference type="Proteomes" id="UP001604277">
    <property type="component" value="Unassembled WGS sequence"/>
</dbReference>
<name>A0ABD1RMD5_9LAMI</name>
<dbReference type="GO" id="GO:0005829">
    <property type="term" value="C:cytosol"/>
    <property type="evidence" value="ECO:0007669"/>
    <property type="project" value="UniProtKB-SubCell"/>
</dbReference>
<feature type="region of interest" description="Disordered" evidence="10">
    <location>
        <begin position="556"/>
        <end position="576"/>
    </location>
</feature>
<comment type="subcellular location">
    <subcellularLocation>
        <location evidence="2">Cytoplasm</location>
        <location evidence="2">Cytosol</location>
    </subcellularLocation>
    <subcellularLocation>
        <location evidence="1">Endosome membrane</location>
        <topology evidence="1">Peripheral membrane protein</topology>
    </subcellularLocation>
</comment>
<dbReference type="AlphaFoldDB" id="A0ABD1RMD5"/>
<gene>
    <name evidence="12" type="ORF">Fot_42864</name>
</gene>
<evidence type="ECO:0000256" key="10">
    <source>
        <dbReference type="SAM" id="MobiDB-lite"/>
    </source>
</evidence>
<comment type="caution">
    <text evidence="12">The sequence shown here is derived from an EMBL/GenBank/DDBJ whole genome shotgun (WGS) entry which is preliminary data.</text>
</comment>
<proteinExistence type="predicted"/>
<dbReference type="Pfam" id="PF00787">
    <property type="entry name" value="PX"/>
    <property type="match status" value="1"/>
</dbReference>
<organism evidence="12 13">
    <name type="scientific">Forsythia ovata</name>
    <dbReference type="NCBI Taxonomy" id="205694"/>
    <lineage>
        <taxon>Eukaryota</taxon>
        <taxon>Viridiplantae</taxon>
        <taxon>Streptophyta</taxon>
        <taxon>Embryophyta</taxon>
        <taxon>Tracheophyta</taxon>
        <taxon>Spermatophyta</taxon>
        <taxon>Magnoliopsida</taxon>
        <taxon>eudicotyledons</taxon>
        <taxon>Gunneridae</taxon>
        <taxon>Pentapetalae</taxon>
        <taxon>asterids</taxon>
        <taxon>lamiids</taxon>
        <taxon>Lamiales</taxon>
        <taxon>Oleaceae</taxon>
        <taxon>Forsythieae</taxon>
        <taxon>Forsythia</taxon>
    </lineage>
</organism>
<protein>
    <submittedName>
        <fullName evidence="12">Phox (PX) domain-containing protein</fullName>
    </submittedName>
</protein>
<feature type="region of interest" description="Disordered" evidence="10">
    <location>
        <begin position="1"/>
        <end position="20"/>
    </location>
</feature>
<evidence type="ECO:0000256" key="9">
    <source>
        <dbReference type="ARBA" id="ARBA00055681"/>
    </source>
</evidence>
<dbReference type="PANTHER" id="PTHR46856">
    <property type="entry name" value="PX DOMAIN-CONTAINING PROTEIN EREL1-RELATED"/>
    <property type="match status" value="1"/>
</dbReference>
<feature type="compositionally biased region" description="Basic and acidic residues" evidence="10">
    <location>
        <begin position="560"/>
        <end position="576"/>
    </location>
</feature>
<evidence type="ECO:0000256" key="5">
    <source>
        <dbReference type="ARBA" id="ARBA00022753"/>
    </source>
</evidence>
<evidence type="ECO:0000256" key="2">
    <source>
        <dbReference type="ARBA" id="ARBA00004514"/>
    </source>
</evidence>
<evidence type="ECO:0000313" key="13">
    <source>
        <dbReference type="Proteomes" id="UP001604277"/>
    </source>
</evidence>
<sequence>MSAPKHRHDGTSPLPLGMDWSPPPRHWAGRETVWPHDPHTGWSYCVTVPSWVVLAKSRDSDPIVFYRVVVGIQSPAGITTTRTVLRRFNDFLKLHAALKRAFPRKNLPPAPPKGLLRMKTRAMLEERRNSLEEWMARLLSDIDLSRSTAVASFLELEAAARSSFQEDGQNTPDSNITVTSTVPSLQFHPNSSLSVVAGSSSLTSDYGSDTAYETSEIGTPSLGRDNSEVGTEDLSLDDDLASPIDKFVKYGMSNIDEGLSMGQAILEQLEGLPKHKLYAKEIHSNVENNTINGDPSKISHHTGDMLELLSKPEHGTVGLHARKVSSESIGSDKSSQRGSELSNIAIASSNGYLPVDIYSGADASRNIGTLGNTDFQLPDDVHVVLPMDQRQKMNRVVMLMQRRLVAAKTDMEDLISRLNQEIAVKDYLATKVKDLEVDLETTKQKSKENLEQAILIERERVTQMQWDMEELRQRSMEMELKLNSQQGQKLDTVSTKASVNQEKDALQHDLDSTKQQLEELLKQRQELELKSKADIKVLVKEVRSLRSSQVELKQRLSQSLKEKSEAEELLQKERERTEQERTSWRKLLHKCKILHNQLQECQVNEIYKTEDNLVMDIPSVSNALEPVATSDNHIGLLMEEAQHLAEDADYSSSTVNGDTNLDDDTSSVDEELRRMLMTFVVDNGVLRKQVNSIILYALKLKKSLEKADCEPPSDVNVQNEVSH</sequence>
<keyword evidence="13" id="KW-1185">Reference proteome</keyword>
<dbReference type="GO" id="GO:0010008">
    <property type="term" value="C:endosome membrane"/>
    <property type="evidence" value="ECO:0007669"/>
    <property type="project" value="UniProtKB-SubCell"/>
</dbReference>
<dbReference type="SMART" id="SM00312">
    <property type="entry name" value="PX"/>
    <property type="match status" value="1"/>
</dbReference>
<evidence type="ECO:0000256" key="7">
    <source>
        <dbReference type="ARBA" id="ARBA00023054"/>
    </source>
</evidence>
<keyword evidence="6" id="KW-0653">Protein transport</keyword>
<reference evidence="13" key="1">
    <citation type="submission" date="2024-07" db="EMBL/GenBank/DDBJ databases">
        <title>Two chromosome-level genome assemblies of Korean endemic species Abeliophyllum distichum and Forsythia ovata (Oleaceae).</title>
        <authorList>
            <person name="Jang H."/>
        </authorList>
    </citation>
    <scope>NUCLEOTIDE SEQUENCE [LARGE SCALE GENOMIC DNA]</scope>
</reference>
<keyword evidence="4" id="KW-0963">Cytoplasm</keyword>
<evidence type="ECO:0000256" key="3">
    <source>
        <dbReference type="ARBA" id="ARBA00022448"/>
    </source>
</evidence>
<feature type="domain" description="PX" evidence="11">
    <location>
        <begin position="44"/>
        <end position="161"/>
    </location>
</feature>
<dbReference type="SUPFAM" id="SSF64268">
    <property type="entry name" value="PX domain"/>
    <property type="match status" value="1"/>
</dbReference>